<evidence type="ECO:0000256" key="3">
    <source>
        <dbReference type="ARBA" id="ARBA00022801"/>
    </source>
</evidence>
<reference evidence="9 10" key="1">
    <citation type="journal article" date="2018" name="Pathog. Dis.">
        <title>Whole-genome sequencing based characterization of antimicrobial resistance in Enterococcus.</title>
        <authorList>
            <person name="Tyson G."/>
        </authorList>
    </citation>
    <scope>NUCLEOTIDE SEQUENCE [LARGE SCALE GENOMIC DNA]</scope>
    <source>
        <strain evidence="9 10">CVM N55263</strain>
    </source>
</reference>
<evidence type="ECO:0000313" key="9">
    <source>
        <dbReference type="EMBL" id="PQF24655.1"/>
    </source>
</evidence>
<protein>
    <submittedName>
        <fullName evidence="9">N-acetylglucosamine-6-phosphate deacetylase</fullName>
    </submittedName>
</protein>
<dbReference type="SUPFAM" id="SSF51338">
    <property type="entry name" value="Composite domain of metallo-dependent hydrolases"/>
    <property type="match status" value="1"/>
</dbReference>
<dbReference type="Gene3D" id="3.20.20.140">
    <property type="entry name" value="Metal-dependent hydrolases"/>
    <property type="match status" value="1"/>
</dbReference>
<keyword evidence="4 5" id="KW-0119">Carbohydrate metabolism</keyword>
<sequence length="398" mass="43849">MKRKGRIIFMYITNATLILPNKVQEHSYLRIENGKIAEYGFMSELQTNENCVSLNQQFVFPGFIDEHIHGTDGVDVMDGTPEALHEISVALIREGVTSFLATTMTEKPEIIEQALKNIAYYQESTEECTGAELLGAHLEGPFISCVKSGGQDSTNIQKPTIEKIKDYQKIAGNKIKLVTYAPEETTTAFTKYIYQQGIVPSAGHSNASYQTIVKHLPYGLSNVTHIFNAMSPITHRDPGLAFASLYRNELTVEIICDGHHVDKNVIDFIYNVKGANLITLVSDSMRAKNCPDGHYLHGGQIAEKKDGCVLLPNGTICGSVLKISRAAQLFKKYTNCSLLEIAKVTSGTPAKKLAVYDRKGSIELGKDADLVVLDNTLSVKMTLAKGHILYTEKKAISD</sequence>
<dbReference type="InterPro" id="IPR006680">
    <property type="entry name" value="Amidohydro-rel"/>
</dbReference>
<dbReference type="Gene3D" id="2.30.40.10">
    <property type="entry name" value="Urease, subunit C, domain 1"/>
    <property type="match status" value="1"/>
</dbReference>
<dbReference type="PANTHER" id="PTHR11113:SF14">
    <property type="entry name" value="N-ACETYLGLUCOSAMINE-6-PHOSPHATE DEACETYLASE"/>
    <property type="match status" value="1"/>
</dbReference>
<comment type="similarity">
    <text evidence="1 5">Belongs to the metallo-dependent hydrolases superfamily. NagA family.</text>
</comment>
<dbReference type="InterPro" id="IPR032466">
    <property type="entry name" value="Metal_Hydrolase"/>
</dbReference>
<feature type="binding site" evidence="7">
    <location>
        <position position="225"/>
    </location>
    <ligand>
        <name>Zn(2+)</name>
        <dbReference type="ChEBI" id="CHEBI:29105"/>
    </ligand>
</feature>
<evidence type="ECO:0000259" key="8">
    <source>
        <dbReference type="Pfam" id="PF01979"/>
    </source>
</evidence>
<keyword evidence="3 5" id="KW-0378">Hydrolase</keyword>
<accession>A0A2S7RXD4</accession>
<feature type="binding site" evidence="7">
    <location>
        <position position="204"/>
    </location>
    <ligand>
        <name>Zn(2+)</name>
        <dbReference type="ChEBI" id="CHEBI:29105"/>
    </ligand>
</feature>
<dbReference type="Proteomes" id="UP000237934">
    <property type="component" value="Unassembled WGS sequence"/>
</dbReference>
<dbReference type="NCBIfam" id="TIGR00221">
    <property type="entry name" value="nagA"/>
    <property type="match status" value="1"/>
</dbReference>
<evidence type="ECO:0000256" key="1">
    <source>
        <dbReference type="ARBA" id="ARBA00010716"/>
    </source>
</evidence>
<keyword evidence="2 7" id="KW-0479">Metal-binding</keyword>
<dbReference type="SUPFAM" id="SSF51556">
    <property type="entry name" value="Metallo-dependent hydrolases"/>
    <property type="match status" value="1"/>
</dbReference>
<dbReference type="PIRSF" id="PIRSF038994">
    <property type="entry name" value="NagA"/>
    <property type="match status" value="1"/>
</dbReference>
<dbReference type="AlphaFoldDB" id="A0A2S7RXD4"/>
<dbReference type="GO" id="GO:0006046">
    <property type="term" value="P:N-acetylglucosamine catabolic process"/>
    <property type="evidence" value="ECO:0007669"/>
    <property type="project" value="TreeGrafter"/>
</dbReference>
<dbReference type="GO" id="GO:0046872">
    <property type="term" value="F:metal ion binding"/>
    <property type="evidence" value="ECO:0007669"/>
    <property type="project" value="UniProtKB-KW"/>
</dbReference>
<dbReference type="GO" id="GO:0008448">
    <property type="term" value="F:N-acetylglucosamine-6-phosphate deacetylase activity"/>
    <property type="evidence" value="ECO:0007669"/>
    <property type="project" value="InterPro"/>
</dbReference>
<evidence type="ECO:0000256" key="6">
    <source>
        <dbReference type="PIRSR" id="PIRSR038994-1"/>
    </source>
</evidence>
<evidence type="ECO:0000313" key="10">
    <source>
        <dbReference type="Proteomes" id="UP000237934"/>
    </source>
</evidence>
<dbReference type="InterPro" id="IPR003764">
    <property type="entry name" value="GlcNAc_6-P_deAcase"/>
</dbReference>
<evidence type="ECO:0000256" key="2">
    <source>
        <dbReference type="ARBA" id="ARBA00022723"/>
    </source>
</evidence>
<feature type="domain" description="Amidohydrolase-related" evidence="8">
    <location>
        <begin position="58"/>
        <end position="388"/>
    </location>
</feature>
<dbReference type="CDD" id="cd00854">
    <property type="entry name" value="NagA"/>
    <property type="match status" value="1"/>
</dbReference>
<dbReference type="PANTHER" id="PTHR11113">
    <property type="entry name" value="N-ACETYLGLUCOSAMINE-6-PHOSPHATE DEACETYLASE"/>
    <property type="match status" value="1"/>
</dbReference>
<comment type="caution">
    <text evidence="9">The sequence shown here is derived from an EMBL/GenBank/DDBJ whole genome shotgun (WGS) entry which is preliminary data.</text>
</comment>
<feature type="binding site" evidence="7">
    <location>
        <position position="139"/>
    </location>
    <ligand>
        <name>Zn(2+)</name>
        <dbReference type="ChEBI" id="CHEBI:29105"/>
    </ligand>
</feature>
<dbReference type="Pfam" id="PF01979">
    <property type="entry name" value="Amidohydro_1"/>
    <property type="match status" value="1"/>
</dbReference>
<feature type="active site" description="Proton donor/acceptor" evidence="6">
    <location>
        <position position="283"/>
    </location>
</feature>
<evidence type="ECO:0000256" key="7">
    <source>
        <dbReference type="PIRSR" id="PIRSR038994-3"/>
    </source>
</evidence>
<comment type="cofactor">
    <cofactor evidence="7">
        <name>a divalent metal cation</name>
        <dbReference type="ChEBI" id="CHEBI:60240"/>
    </cofactor>
    <text evidence="7">Binds 1 divalent metal cation per subunit.</text>
</comment>
<organism evidence="9 10">
    <name type="scientific">Enterococcus mundtii</name>
    <dbReference type="NCBI Taxonomy" id="53346"/>
    <lineage>
        <taxon>Bacteria</taxon>
        <taxon>Bacillati</taxon>
        <taxon>Bacillota</taxon>
        <taxon>Bacilli</taxon>
        <taxon>Lactobacillales</taxon>
        <taxon>Enterococcaceae</taxon>
        <taxon>Enterococcus</taxon>
    </lineage>
</organism>
<dbReference type="EMBL" id="PUAP01000011">
    <property type="protein sequence ID" value="PQF24655.1"/>
    <property type="molecule type" value="Genomic_DNA"/>
</dbReference>
<gene>
    <name evidence="9" type="primary">nagA</name>
    <name evidence="9" type="ORF">CUS89_03655</name>
</gene>
<evidence type="ECO:0000256" key="4">
    <source>
        <dbReference type="ARBA" id="ARBA00023277"/>
    </source>
</evidence>
<proteinExistence type="inferred from homology"/>
<dbReference type="InterPro" id="IPR011059">
    <property type="entry name" value="Metal-dep_hydrolase_composite"/>
</dbReference>
<evidence type="ECO:0000256" key="5">
    <source>
        <dbReference type="PIRNR" id="PIRNR038994"/>
    </source>
</evidence>
<name>A0A2S7RXD4_ENTMU</name>